<dbReference type="Gene3D" id="3.40.50.1980">
    <property type="entry name" value="Nitrogenase molybdenum iron protein domain"/>
    <property type="match status" value="1"/>
</dbReference>
<reference evidence="2" key="3">
    <citation type="submission" date="2021-08" db="EMBL/GenBank/DDBJ databases">
        <authorList>
            <person name="de Jong S."/>
            <person name="van den Broek M."/>
            <person name="Merkel A."/>
            <person name="de la Torre Cortes P."/>
            <person name="Kalamorz F."/>
            <person name="Cook G."/>
            <person name="van Loosdrecht M."/>
            <person name="McMillan D."/>
        </authorList>
    </citation>
    <scope>NUCLEOTIDE SEQUENCE</scope>
    <source>
        <strain evidence="2">TA2.A1</strain>
    </source>
</reference>
<keyword evidence="4" id="KW-1185">Reference proteome</keyword>
<name>F5LB97_CALTT</name>
<evidence type="ECO:0008006" key="5">
    <source>
        <dbReference type="Google" id="ProtNLM"/>
    </source>
</evidence>
<sequence length="85" mass="9715">MFNKHMGLSPTEYAARAQKRIANLSPVFHDDLTVLGINPLISLQRGWSKQPDRYLEQIRNARPDLIFTSPVLEDIYQHLTEIAPG</sequence>
<organism evidence="1 3">
    <name type="scientific">Caldalkalibacillus thermarum (strain TA2.A1)</name>
    <dbReference type="NCBI Taxonomy" id="986075"/>
    <lineage>
        <taxon>Bacteria</taxon>
        <taxon>Bacillati</taxon>
        <taxon>Bacillota</taxon>
        <taxon>Bacilli</taxon>
        <taxon>Bacillales</taxon>
        <taxon>Bacillaceae</taxon>
        <taxon>Caldalkalibacillus</taxon>
    </lineage>
</organism>
<evidence type="ECO:0000313" key="3">
    <source>
        <dbReference type="Proteomes" id="UP000010716"/>
    </source>
</evidence>
<dbReference type="Proteomes" id="UP000825179">
    <property type="component" value="Chromosome"/>
</dbReference>
<dbReference type="SUPFAM" id="SSF53807">
    <property type="entry name" value="Helical backbone' metal receptor"/>
    <property type="match status" value="1"/>
</dbReference>
<dbReference type="KEGG" id="cthu:HUR95_12250"/>
<dbReference type="OrthoDB" id="9793175at2"/>
<protein>
    <recommendedName>
        <fullName evidence="5">Fe/B12 periplasmic-binding domain-containing protein</fullName>
    </recommendedName>
</protein>
<evidence type="ECO:0000313" key="4">
    <source>
        <dbReference type="Proteomes" id="UP000825179"/>
    </source>
</evidence>
<dbReference type="RefSeq" id="WP_007506623.1">
    <property type="nucleotide sequence ID" value="NZ_AFCE01000228.1"/>
</dbReference>
<dbReference type="EMBL" id="CP082237">
    <property type="protein sequence ID" value="QZT33077.1"/>
    <property type="molecule type" value="Genomic_DNA"/>
</dbReference>
<dbReference type="AlphaFoldDB" id="F5LB97"/>
<gene>
    <name evidence="1" type="ORF">CathTA2_0085</name>
    <name evidence="2" type="ORF">HUR95_12250</name>
</gene>
<reference evidence="1 3" key="1">
    <citation type="journal article" date="2011" name="J. Bacteriol.">
        <title>Draft genome sequence of the thermoalkaliphilic Caldalkalibacillus thermarum strain TA2.A1.</title>
        <authorList>
            <person name="Kalamorz F."/>
            <person name="Keis S."/>
            <person name="McMillan D.G."/>
            <person name="Olsson K."/>
            <person name="Stanton J.A."/>
            <person name="Stockwell P."/>
            <person name="Black M.A."/>
            <person name="Klingeman D.M."/>
            <person name="Land M.L."/>
            <person name="Han C.S."/>
            <person name="Martin S.L."/>
            <person name="Becher S.A."/>
            <person name="Peddie C.J."/>
            <person name="Morgan H.W."/>
            <person name="Matthies D."/>
            <person name="Preiss L."/>
            <person name="Meier T."/>
            <person name="Brown S.D."/>
            <person name="Cook G.M."/>
        </authorList>
    </citation>
    <scope>NUCLEOTIDE SEQUENCE [LARGE SCALE GENOMIC DNA]</scope>
    <source>
        <strain evidence="1 3">TA2.A1</strain>
    </source>
</reference>
<dbReference type="EMBL" id="AFCE01000228">
    <property type="protein sequence ID" value="EGL81384.1"/>
    <property type="molecule type" value="Genomic_DNA"/>
</dbReference>
<evidence type="ECO:0000313" key="1">
    <source>
        <dbReference type="EMBL" id="EGL81384.1"/>
    </source>
</evidence>
<dbReference type="Proteomes" id="UP000010716">
    <property type="component" value="Unassembled WGS sequence"/>
</dbReference>
<reference evidence="2 4" key="2">
    <citation type="journal article" date="2020" name="Extremophiles">
        <title>Genomic analysis of Caldalkalibacillus thermarum TA2.A1 reveals aerobic alkaliphilic metabolism and evolutionary hallmarks linking alkaliphilic bacteria and plant life.</title>
        <authorList>
            <person name="de Jong S.I."/>
            <person name="van den Broek M.A."/>
            <person name="Merkel A.Y."/>
            <person name="de la Torre Cortes P."/>
            <person name="Kalamorz F."/>
            <person name="Cook G.M."/>
            <person name="van Loosdrecht M.C.M."/>
            <person name="McMillan D.G.G."/>
        </authorList>
    </citation>
    <scope>NUCLEOTIDE SEQUENCE [LARGE SCALE GENOMIC DNA]</scope>
    <source>
        <strain evidence="2 4">TA2.A1</strain>
    </source>
</reference>
<evidence type="ECO:0000313" key="2">
    <source>
        <dbReference type="EMBL" id="QZT33077.1"/>
    </source>
</evidence>
<proteinExistence type="predicted"/>
<accession>F5LB97</accession>